<evidence type="ECO:0000313" key="5">
    <source>
        <dbReference type="EMBL" id="OSY35314.1"/>
    </source>
</evidence>
<evidence type="ECO:0000256" key="2">
    <source>
        <dbReference type="ARBA" id="ARBA00023163"/>
    </source>
</evidence>
<keyword evidence="6" id="KW-1185">Reference proteome</keyword>
<keyword evidence="3" id="KW-1133">Transmembrane helix</keyword>
<dbReference type="EMBL" id="MIGB01000054">
    <property type="protein sequence ID" value="OSY35314.1"/>
    <property type="molecule type" value="Genomic_DNA"/>
</dbReference>
<dbReference type="Proteomes" id="UP000194360">
    <property type="component" value="Unassembled WGS sequence"/>
</dbReference>
<dbReference type="InterPro" id="IPR027383">
    <property type="entry name" value="Znf_put"/>
</dbReference>
<dbReference type="AlphaFoldDB" id="A0A1Y2MJ78"/>
<proteinExistence type="predicted"/>
<dbReference type="OrthoDB" id="5185837at2"/>
<evidence type="ECO:0000313" key="6">
    <source>
        <dbReference type="Proteomes" id="UP000194360"/>
    </source>
</evidence>
<keyword evidence="2" id="KW-0804">Transcription</keyword>
<keyword evidence="3" id="KW-0472">Membrane</keyword>
<keyword evidence="3" id="KW-0812">Transmembrane</keyword>
<gene>
    <name evidence="5" type="ORF">BG845_06181</name>
</gene>
<dbReference type="InterPro" id="IPR041916">
    <property type="entry name" value="Anti_sigma_zinc_sf"/>
</dbReference>
<name>A0A1Y2MJ78_PSEAH</name>
<evidence type="ECO:0000256" key="3">
    <source>
        <dbReference type="SAM" id="Phobius"/>
    </source>
</evidence>
<organism evidence="5 6">
    <name type="scientific">Pseudonocardia autotrophica</name>
    <name type="common">Amycolata autotrophica</name>
    <name type="synonym">Nocardia autotrophica</name>
    <dbReference type="NCBI Taxonomy" id="2074"/>
    <lineage>
        <taxon>Bacteria</taxon>
        <taxon>Bacillati</taxon>
        <taxon>Actinomycetota</taxon>
        <taxon>Actinomycetes</taxon>
        <taxon>Pseudonocardiales</taxon>
        <taxon>Pseudonocardiaceae</taxon>
        <taxon>Pseudonocardia</taxon>
    </lineage>
</organism>
<comment type="caution">
    <text evidence="5">The sequence shown here is derived from an EMBL/GenBank/DDBJ whole genome shotgun (WGS) entry which is preliminary data.</text>
</comment>
<accession>A0A1Y2MJ78</accession>
<protein>
    <recommendedName>
        <fullName evidence="4">Putative zinc-finger domain-containing protein</fullName>
    </recommendedName>
</protein>
<dbReference type="Pfam" id="PF13490">
    <property type="entry name" value="zf-HC2"/>
    <property type="match status" value="1"/>
</dbReference>
<feature type="transmembrane region" description="Helical" evidence="3">
    <location>
        <begin position="92"/>
        <end position="113"/>
    </location>
</feature>
<dbReference type="Gene3D" id="1.10.10.1320">
    <property type="entry name" value="Anti-sigma factor, zinc-finger domain"/>
    <property type="match status" value="1"/>
</dbReference>
<dbReference type="STRING" id="2074.BG845_06181"/>
<reference evidence="5 6" key="1">
    <citation type="submission" date="2016-09" db="EMBL/GenBank/DDBJ databases">
        <title>Pseudonocardia autotrophica DSM535, a candidate organism with high potential of specific P450 cytochromes.</title>
        <authorList>
            <person name="Grumaz C."/>
            <person name="Vainshtein Y."/>
            <person name="Kirstahler P."/>
            <person name="Sohn K."/>
        </authorList>
    </citation>
    <scope>NUCLEOTIDE SEQUENCE [LARGE SCALE GENOMIC DNA]</scope>
    <source>
        <strain evidence="5 6">DSM 535</strain>
    </source>
</reference>
<evidence type="ECO:0000256" key="1">
    <source>
        <dbReference type="ARBA" id="ARBA00023015"/>
    </source>
</evidence>
<evidence type="ECO:0000259" key="4">
    <source>
        <dbReference type="Pfam" id="PF13490"/>
    </source>
</evidence>
<keyword evidence="1" id="KW-0805">Transcription regulation</keyword>
<feature type="domain" description="Putative zinc-finger" evidence="4">
    <location>
        <begin position="8"/>
        <end position="40"/>
    </location>
</feature>
<sequence length="220" mass="23056">MTPDEHRALREALGDYAIGRLPRDETSALQAHLDGCADCRAELAEISSVLPALRRVDPARLDHTPFPPPDLGERIVSAARAEGARPRQRPRWLPVASAAAVAILIGGAVGYAAGDYDGIPREPVAVQAMDPAVQATAVAIPHTWGVEIVLDADGFRAGSTYRVVVEADDGREVGAGEFIGTGENPMICNLNSSVLRSDASGFKVLDAAGATVLRGDLTAT</sequence>
<dbReference type="RefSeq" id="WP_085916245.1">
    <property type="nucleotide sequence ID" value="NZ_AP018920.1"/>
</dbReference>